<accession>A0A0K2V9R3</accession>
<sequence>MKALFSKKCPDKLMKFFFKVKAKKSLLLRSLENQEKLKGIRIDAIIFRLKPERGEKQTITF</sequence>
<organism evidence="1">
    <name type="scientific">Lepeophtheirus salmonis</name>
    <name type="common">Salmon louse</name>
    <name type="synonym">Caligus salmonis</name>
    <dbReference type="NCBI Taxonomy" id="72036"/>
    <lineage>
        <taxon>Eukaryota</taxon>
        <taxon>Metazoa</taxon>
        <taxon>Ecdysozoa</taxon>
        <taxon>Arthropoda</taxon>
        <taxon>Crustacea</taxon>
        <taxon>Multicrustacea</taxon>
        <taxon>Hexanauplia</taxon>
        <taxon>Copepoda</taxon>
        <taxon>Siphonostomatoida</taxon>
        <taxon>Caligidae</taxon>
        <taxon>Lepeophtheirus</taxon>
    </lineage>
</organism>
<protein>
    <submittedName>
        <fullName evidence="1">Uncharacterized protein</fullName>
    </submittedName>
</protein>
<dbReference type="AlphaFoldDB" id="A0A0K2V9R3"/>
<evidence type="ECO:0000313" key="1">
    <source>
        <dbReference type="EMBL" id="CDW47224.1"/>
    </source>
</evidence>
<reference evidence="1" key="1">
    <citation type="submission" date="2014-05" db="EMBL/GenBank/DDBJ databases">
        <authorList>
            <person name="Chronopoulou M."/>
        </authorList>
    </citation>
    <scope>NUCLEOTIDE SEQUENCE</scope>
    <source>
        <tissue evidence="1">Whole organism</tissue>
    </source>
</reference>
<name>A0A0K2V9R3_LEPSM</name>
<proteinExistence type="predicted"/>
<dbReference type="EMBL" id="HACA01029863">
    <property type="protein sequence ID" value="CDW47224.1"/>
    <property type="molecule type" value="Transcribed_RNA"/>
</dbReference>